<dbReference type="KEGG" id="tra:Trad_0878"/>
<evidence type="ECO:0000256" key="1">
    <source>
        <dbReference type="SAM" id="SignalP"/>
    </source>
</evidence>
<name>D7CUM1_TRURR</name>
<dbReference type="EMBL" id="CP002049">
    <property type="protein sequence ID" value="ADI14012.1"/>
    <property type="molecule type" value="Genomic_DNA"/>
</dbReference>
<keyword evidence="3" id="KW-1185">Reference proteome</keyword>
<proteinExistence type="predicted"/>
<feature type="signal peptide" evidence="1">
    <location>
        <begin position="1"/>
        <end position="33"/>
    </location>
</feature>
<sequence length="104" mass="10921">MHAPRLQRALSAGLRALLAFLLTSALFATPVLAAEHDFGHTHPEGTPPHVHTVDAVLGVATLCAPAVVPFVLYQSDAPPTHLTPRAAAPLRLRSCSRAPPGQLP</sequence>
<gene>
    <name evidence="2" type="ordered locus">Trad_0878</name>
</gene>
<evidence type="ECO:0000313" key="3">
    <source>
        <dbReference type="Proteomes" id="UP000000379"/>
    </source>
</evidence>
<dbReference type="RefSeq" id="WP_013177384.1">
    <property type="nucleotide sequence ID" value="NC_014221.1"/>
</dbReference>
<feature type="chain" id="PRO_5003094610" evidence="1">
    <location>
        <begin position="34"/>
        <end position="104"/>
    </location>
</feature>
<dbReference type="HOGENOM" id="CLU_2248898_0_0_0"/>
<dbReference type="STRING" id="649638.Trad_0878"/>
<reference evidence="3" key="1">
    <citation type="submission" date="2010-05" db="EMBL/GenBank/DDBJ databases">
        <title>The complete genome of Truepera radiovictris DSM 17093.</title>
        <authorList>
            <consortium name="US DOE Joint Genome Institute (JGI-PGF)"/>
            <person name="Lucas S."/>
            <person name="Copeland A."/>
            <person name="Lapidus A."/>
            <person name="Glavina del Rio T."/>
            <person name="Dalin E."/>
            <person name="Tice H."/>
            <person name="Bruce D."/>
            <person name="Goodwin L."/>
            <person name="Pitluck S."/>
            <person name="Kyrpides N."/>
            <person name="Mavromatis K."/>
            <person name="Ovchinnikova G."/>
            <person name="Munk A.C."/>
            <person name="Detter J.C."/>
            <person name="Han C."/>
            <person name="Tapia R."/>
            <person name="Land M."/>
            <person name="Hauser L."/>
            <person name="Markowitz V."/>
            <person name="Cheng J.-F."/>
            <person name="Hugenholtz P."/>
            <person name="Woyke T."/>
            <person name="Wu D."/>
            <person name="Tindall B."/>
            <person name="Pomrenke H.G."/>
            <person name="Brambilla E."/>
            <person name="Klenk H.-P."/>
            <person name="Eisen J.A."/>
        </authorList>
    </citation>
    <scope>NUCLEOTIDE SEQUENCE [LARGE SCALE GENOMIC DNA]</scope>
    <source>
        <strain evidence="3">DSM 17093 / CIP 108686 / LMG 22925 / RQ-24</strain>
    </source>
</reference>
<dbReference type="AlphaFoldDB" id="D7CUM1"/>
<organism evidence="2 3">
    <name type="scientific">Truepera radiovictrix (strain DSM 17093 / CIP 108686 / LMG 22925 / RQ-24)</name>
    <dbReference type="NCBI Taxonomy" id="649638"/>
    <lineage>
        <taxon>Bacteria</taxon>
        <taxon>Thermotogati</taxon>
        <taxon>Deinococcota</taxon>
        <taxon>Deinococci</taxon>
        <taxon>Trueperales</taxon>
        <taxon>Trueperaceae</taxon>
        <taxon>Truepera</taxon>
    </lineage>
</organism>
<accession>D7CUM1</accession>
<protein>
    <submittedName>
        <fullName evidence="2">Uncharacterized protein</fullName>
    </submittedName>
</protein>
<keyword evidence="1" id="KW-0732">Signal</keyword>
<evidence type="ECO:0000313" key="2">
    <source>
        <dbReference type="EMBL" id="ADI14012.1"/>
    </source>
</evidence>
<reference evidence="2 3" key="2">
    <citation type="journal article" date="2011" name="Stand. Genomic Sci.">
        <title>Complete genome sequence of Truepera radiovictrix type strain (RQ-24).</title>
        <authorList>
            <person name="Ivanova N."/>
            <person name="Rohde C."/>
            <person name="Munk C."/>
            <person name="Nolan M."/>
            <person name="Lucas S."/>
            <person name="Del Rio T.G."/>
            <person name="Tice H."/>
            <person name="Deshpande S."/>
            <person name="Cheng J.F."/>
            <person name="Tapia R."/>
            <person name="Han C."/>
            <person name="Goodwin L."/>
            <person name="Pitluck S."/>
            <person name="Liolios K."/>
            <person name="Mavromatis K."/>
            <person name="Mikhailova N."/>
            <person name="Pati A."/>
            <person name="Chen A."/>
            <person name="Palaniappan K."/>
            <person name="Land M."/>
            <person name="Hauser L."/>
            <person name="Chang Y.J."/>
            <person name="Jeffries C.D."/>
            <person name="Brambilla E."/>
            <person name="Rohde M."/>
            <person name="Goker M."/>
            <person name="Tindall B.J."/>
            <person name="Woyke T."/>
            <person name="Bristow J."/>
            <person name="Eisen J.A."/>
            <person name="Markowitz V."/>
            <person name="Hugenholtz P."/>
            <person name="Kyrpides N.C."/>
            <person name="Klenk H.P."/>
            <person name="Lapidus A."/>
        </authorList>
    </citation>
    <scope>NUCLEOTIDE SEQUENCE [LARGE SCALE GENOMIC DNA]</scope>
    <source>
        <strain evidence="3">DSM 17093 / CIP 108686 / LMG 22925 / RQ-24</strain>
    </source>
</reference>
<dbReference type="Proteomes" id="UP000000379">
    <property type="component" value="Chromosome"/>
</dbReference>